<evidence type="ECO:0000313" key="2">
    <source>
        <dbReference type="EMBL" id="KNX35992.1"/>
    </source>
</evidence>
<gene>
    <name evidence="2" type="ORF">VV01_00575</name>
</gene>
<dbReference type="STRING" id="1631356.VV01_00575"/>
<protein>
    <submittedName>
        <fullName evidence="2">Uncharacterized protein</fullName>
    </submittedName>
</protein>
<comment type="caution">
    <text evidence="2">The sequence shown here is derived from an EMBL/GenBank/DDBJ whole genome shotgun (WGS) entry which is preliminary data.</text>
</comment>
<proteinExistence type="predicted"/>
<feature type="region of interest" description="Disordered" evidence="1">
    <location>
        <begin position="45"/>
        <end position="88"/>
    </location>
</feature>
<dbReference type="EMBL" id="LAIR01000002">
    <property type="protein sequence ID" value="KNX35992.1"/>
    <property type="molecule type" value="Genomic_DNA"/>
</dbReference>
<organism evidence="2 3">
    <name type="scientific">Luteipulveratus halotolerans</name>
    <dbReference type="NCBI Taxonomy" id="1631356"/>
    <lineage>
        <taxon>Bacteria</taxon>
        <taxon>Bacillati</taxon>
        <taxon>Actinomycetota</taxon>
        <taxon>Actinomycetes</taxon>
        <taxon>Micrococcales</taxon>
        <taxon>Dermacoccaceae</taxon>
        <taxon>Luteipulveratus</taxon>
    </lineage>
</organism>
<sequence length="88" mass="8330">MPVCFFGGTATVVGDGDSVVGDGDSLVEGAAGLCVPAGGVVAPDADPGGGAAIGASEPEQPASARPSARTAGAADRRTSLFPHITPAP</sequence>
<accession>A0A0L6CDX3</accession>
<keyword evidence="3" id="KW-1185">Reference proteome</keyword>
<dbReference type="AlphaFoldDB" id="A0A0L6CDX3"/>
<evidence type="ECO:0000313" key="3">
    <source>
        <dbReference type="Proteomes" id="UP000037397"/>
    </source>
</evidence>
<evidence type="ECO:0000256" key="1">
    <source>
        <dbReference type="SAM" id="MobiDB-lite"/>
    </source>
</evidence>
<reference evidence="3" key="1">
    <citation type="submission" date="2015-03" db="EMBL/GenBank/DDBJ databases">
        <title>Luteipulveratus halotolerans sp. nov., a novel actinobacterium (Dermacoccaceae) from Sarawak, Malaysia.</title>
        <authorList>
            <person name="Juboi H."/>
            <person name="Basik A."/>
            <person name="Shamsul S.S."/>
            <person name="Arnold P."/>
            <person name="Schmitt E.K."/>
            <person name="Sanglier J.-J."/>
            <person name="Yeo T."/>
        </authorList>
    </citation>
    <scope>NUCLEOTIDE SEQUENCE [LARGE SCALE GENOMIC DNA]</scope>
    <source>
        <strain evidence="3">C296001</strain>
    </source>
</reference>
<name>A0A0L6CDX3_9MICO</name>
<dbReference type="Proteomes" id="UP000037397">
    <property type="component" value="Unassembled WGS sequence"/>
</dbReference>